<keyword evidence="3" id="KW-0731">Sigma factor</keyword>
<dbReference type="AlphaFoldDB" id="A0A7Y0L5M4"/>
<dbReference type="InterPro" id="IPR013249">
    <property type="entry name" value="RNA_pol_sigma70_r4_t2"/>
</dbReference>
<dbReference type="GO" id="GO:0006352">
    <property type="term" value="P:DNA-templated transcription initiation"/>
    <property type="evidence" value="ECO:0007669"/>
    <property type="project" value="InterPro"/>
</dbReference>
<keyword evidence="2" id="KW-0805">Transcription regulation</keyword>
<dbReference type="SUPFAM" id="SSF88659">
    <property type="entry name" value="Sigma3 and sigma4 domains of RNA polymerase sigma factors"/>
    <property type="match status" value="1"/>
</dbReference>
<evidence type="ECO:0000259" key="6">
    <source>
        <dbReference type="Pfam" id="PF04542"/>
    </source>
</evidence>
<proteinExistence type="inferred from homology"/>
<dbReference type="InterPro" id="IPR013325">
    <property type="entry name" value="RNA_pol_sigma_r2"/>
</dbReference>
<evidence type="ECO:0000256" key="1">
    <source>
        <dbReference type="ARBA" id="ARBA00010641"/>
    </source>
</evidence>
<keyword evidence="9" id="KW-1185">Reference proteome</keyword>
<name>A0A7Y0L5M4_9FIRM</name>
<evidence type="ECO:0000256" key="5">
    <source>
        <dbReference type="ARBA" id="ARBA00023163"/>
    </source>
</evidence>
<dbReference type="Pfam" id="PF04542">
    <property type="entry name" value="Sigma70_r2"/>
    <property type="match status" value="1"/>
</dbReference>
<dbReference type="GO" id="GO:0016987">
    <property type="term" value="F:sigma factor activity"/>
    <property type="evidence" value="ECO:0007669"/>
    <property type="project" value="UniProtKB-KW"/>
</dbReference>
<dbReference type="InterPro" id="IPR014284">
    <property type="entry name" value="RNA_pol_sigma-70_dom"/>
</dbReference>
<feature type="domain" description="RNA polymerase sigma-70 region 2" evidence="6">
    <location>
        <begin position="11"/>
        <end position="73"/>
    </location>
</feature>
<dbReference type="InterPro" id="IPR013324">
    <property type="entry name" value="RNA_pol_sigma_r3/r4-like"/>
</dbReference>
<evidence type="ECO:0000313" key="9">
    <source>
        <dbReference type="Proteomes" id="UP000533476"/>
    </source>
</evidence>
<protein>
    <submittedName>
        <fullName evidence="8">Sigma-70 family RNA polymerase sigma factor</fullName>
    </submittedName>
</protein>
<dbReference type="PANTHER" id="PTHR43133">
    <property type="entry name" value="RNA POLYMERASE ECF-TYPE SIGMA FACTO"/>
    <property type="match status" value="1"/>
</dbReference>
<organism evidence="8 9">
    <name type="scientific">Sulfobacillus harzensis</name>
    <dbReference type="NCBI Taxonomy" id="2729629"/>
    <lineage>
        <taxon>Bacteria</taxon>
        <taxon>Bacillati</taxon>
        <taxon>Bacillota</taxon>
        <taxon>Clostridia</taxon>
        <taxon>Eubacteriales</taxon>
        <taxon>Clostridiales Family XVII. Incertae Sedis</taxon>
        <taxon>Sulfobacillus</taxon>
    </lineage>
</organism>
<evidence type="ECO:0000259" key="7">
    <source>
        <dbReference type="Pfam" id="PF08281"/>
    </source>
</evidence>
<dbReference type="RefSeq" id="WP_169099703.1">
    <property type="nucleotide sequence ID" value="NZ_JABBVZ010000034.1"/>
</dbReference>
<dbReference type="PANTHER" id="PTHR43133:SF8">
    <property type="entry name" value="RNA POLYMERASE SIGMA FACTOR HI_1459-RELATED"/>
    <property type="match status" value="1"/>
</dbReference>
<evidence type="ECO:0000313" key="8">
    <source>
        <dbReference type="EMBL" id="NMP22920.1"/>
    </source>
</evidence>
<sequence length="174" mass="19747">MADVESTIHRLYETEFAALVRHASYIVGSREIAEEVVQEAFIRLMTKPPRDTNRVAAWLRTVVNNLALDHVRRVKVEERVTERISMSDQAPTVEEVTMTQFDRERVQQSLGALSERDQKALLLRHSGYSYKEIAEKINCPVEQVGVILIRALKKLKQAYLGDNAGSSPAREVQA</sequence>
<dbReference type="CDD" id="cd06171">
    <property type="entry name" value="Sigma70_r4"/>
    <property type="match status" value="1"/>
</dbReference>
<dbReference type="InterPro" id="IPR036388">
    <property type="entry name" value="WH-like_DNA-bd_sf"/>
</dbReference>
<dbReference type="Proteomes" id="UP000533476">
    <property type="component" value="Unassembled WGS sequence"/>
</dbReference>
<dbReference type="SUPFAM" id="SSF88946">
    <property type="entry name" value="Sigma2 domain of RNA polymerase sigma factors"/>
    <property type="match status" value="1"/>
</dbReference>
<dbReference type="InterPro" id="IPR039425">
    <property type="entry name" value="RNA_pol_sigma-70-like"/>
</dbReference>
<comment type="caution">
    <text evidence="8">The sequence shown here is derived from an EMBL/GenBank/DDBJ whole genome shotgun (WGS) entry which is preliminary data.</text>
</comment>
<dbReference type="GO" id="GO:0003677">
    <property type="term" value="F:DNA binding"/>
    <property type="evidence" value="ECO:0007669"/>
    <property type="project" value="UniProtKB-KW"/>
</dbReference>
<feature type="domain" description="RNA polymerase sigma factor 70 region 4 type 2" evidence="7">
    <location>
        <begin position="104"/>
        <end position="155"/>
    </location>
</feature>
<evidence type="ECO:0000256" key="4">
    <source>
        <dbReference type="ARBA" id="ARBA00023125"/>
    </source>
</evidence>
<evidence type="ECO:0000256" key="3">
    <source>
        <dbReference type="ARBA" id="ARBA00023082"/>
    </source>
</evidence>
<dbReference type="NCBIfam" id="TIGR02937">
    <property type="entry name" value="sigma70-ECF"/>
    <property type="match status" value="1"/>
</dbReference>
<keyword evidence="5" id="KW-0804">Transcription</keyword>
<dbReference type="EMBL" id="JABBVZ010000034">
    <property type="protein sequence ID" value="NMP22920.1"/>
    <property type="molecule type" value="Genomic_DNA"/>
</dbReference>
<comment type="similarity">
    <text evidence="1">Belongs to the sigma-70 factor family. ECF subfamily.</text>
</comment>
<reference evidence="8 9" key="1">
    <citation type="submission" date="2020-04" db="EMBL/GenBank/DDBJ databases">
        <authorList>
            <person name="Zhang R."/>
            <person name="Schippers A."/>
        </authorList>
    </citation>
    <scope>NUCLEOTIDE SEQUENCE [LARGE SCALE GENOMIC DNA]</scope>
    <source>
        <strain evidence="8 9">DSM 109850</strain>
    </source>
</reference>
<evidence type="ECO:0000256" key="2">
    <source>
        <dbReference type="ARBA" id="ARBA00023015"/>
    </source>
</evidence>
<dbReference type="Gene3D" id="1.10.1740.10">
    <property type="match status" value="1"/>
</dbReference>
<accession>A0A7Y0L5M4</accession>
<keyword evidence="4" id="KW-0238">DNA-binding</keyword>
<dbReference type="Gene3D" id="1.10.10.10">
    <property type="entry name" value="Winged helix-like DNA-binding domain superfamily/Winged helix DNA-binding domain"/>
    <property type="match status" value="1"/>
</dbReference>
<gene>
    <name evidence="8" type="ORF">HIJ39_11225</name>
</gene>
<dbReference type="Pfam" id="PF08281">
    <property type="entry name" value="Sigma70_r4_2"/>
    <property type="match status" value="1"/>
</dbReference>
<dbReference type="InterPro" id="IPR007627">
    <property type="entry name" value="RNA_pol_sigma70_r2"/>
</dbReference>